<dbReference type="AlphaFoldDB" id="C1E032"/>
<dbReference type="KEGG" id="mis:MICPUN_56329"/>
<feature type="region of interest" description="Disordered" evidence="1">
    <location>
        <begin position="1"/>
        <end position="51"/>
    </location>
</feature>
<feature type="compositionally biased region" description="Basic and acidic residues" evidence="1">
    <location>
        <begin position="230"/>
        <end position="242"/>
    </location>
</feature>
<feature type="region of interest" description="Disordered" evidence="1">
    <location>
        <begin position="230"/>
        <end position="299"/>
    </location>
</feature>
<evidence type="ECO:0000313" key="2">
    <source>
        <dbReference type="EMBL" id="ACO61230.1"/>
    </source>
</evidence>
<sequence>MRDWGLDPGSPQWAPDPYAEVDSTRVSRRREHARRANELDKRLASPTAPDPLNLPEHYADIMWREHVSRYWGKEPRVREWSRLREAEGSTPEGLLRGAAPARWDAERWPRSRVPGKRFVQVLRDDNVAAPVDEDENAPEVDIVNSDRLYALGNFDHFFTPVPSPREEGEDYVPSPWEVTTTPREAEGADDDERPGDDVCPAANATEDDGPPDWYDKVVVDRARLSRGVRFESKGETREEAVARRLRGHPTPEEARQDKRRDKSRAMKELKEVRHALGMSNRVVGEKDDDTRAKEKGRKY</sequence>
<feature type="region of interest" description="Disordered" evidence="1">
    <location>
        <begin position="160"/>
        <end position="214"/>
    </location>
</feature>
<dbReference type="InParanoid" id="C1E032"/>
<organism evidence="2 3">
    <name type="scientific">Micromonas commoda (strain RCC299 / NOUM17 / CCMP2709)</name>
    <name type="common">Picoplanktonic green alga</name>
    <dbReference type="NCBI Taxonomy" id="296587"/>
    <lineage>
        <taxon>Eukaryota</taxon>
        <taxon>Viridiplantae</taxon>
        <taxon>Chlorophyta</taxon>
        <taxon>Mamiellophyceae</taxon>
        <taxon>Mamiellales</taxon>
        <taxon>Mamiellaceae</taxon>
        <taxon>Micromonas</taxon>
    </lineage>
</organism>
<dbReference type="RefSeq" id="XP_002499972.1">
    <property type="nucleotide sequence ID" value="XM_002499926.1"/>
</dbReference>
<gene>
    <name evidence="2" type="ORF">MICPUN_56329</name>
</gene>
<proteinExistence type="predicted"/>
<reference evidence="2 3" key="1">
    <citation type="journal article" date="2009" name="Science">
        <title>Green evolution and dynamic adaptations revealed by genomes of the marine picoeukaryotes Micromonas.</title>
        <authorList>
            <person name="Worden A.Z."/>
            <person name="Lee J.H."/>
            <person name="Mock T."/>
            <person name="Rouze P."/>
            <person name="Simmons M.P."/>
            <person name="Aerts A.L."/>
            <person name="Allen A.E."/>
            <person name="Cuvelier M.L."/>
            <person name="Derelle E."/>
            <person name="Everett M.V."/>
            <person name="Foulon E."/>
            <person name="Grimwood J."/>
            <person name="Gundlach H."/>
            <person name="Henrissat B."/>
            <person name="Napoli C."/>
            <person name="McDonald S.M."/>
            <person name="Parker M.S."/>
            <person name="Rombauts S."/>
            <person name="Salamov A."/>
            <person name="Von Dassow P."/>
            <person name="Badger J.H."/>
            <person name="Coutinho P.M."/>
            <person name="Demir E."/>
            <person name="Dubchak I."/>
            <person name="Gentemann C."/>
            <person name="Eikrem W."/>
            <person name="Gready J.E."/>
            <person name="John U."/>
            <person name="Lanier W."/>
            <person name="Lindquist E.A."/>
            <person name="Lucas S."/>
            <person name="Mayer K.F."/>
            <person name="Moreau H."/>
            <person name="Not F."/>
            <person name="Otillar R."/>
            <person name="Panaud O."/>
            <person name="Pangilinan J."/>
            <person name="Paulsen I."/>
            <person name="Piegu B."/>
            <person name="Poliakov A."/>
            <person name="Robbens S."/>
            <person name="Schmutz J."/>
            <person name="Toulza E."/>
            <person name="Wyss T."/>
            <person name="Zelensky A."/>
            <person name="Zhou K."/>
            <person name="Armbrust E.V."/>
            <person name="Bhattacharya D."/>
            <person name="Goodenough U.W."/>
            <person name="Van de Peer Y."/>
            <person name="Grigoriev I.V."/>
        </authorList>
    </citation>
    <scope>NUCLEOTIDE SEQUENCE [LARGE SCALE GENOMIC DNA]</scope>
    <source>
        <strain evidence="3">RCC299 / NOUM17</strain>
    </source>
</reference>
<dbReference type="GeneID" id="8241166"/>
<name>C1E032_MICCC</name>
<keyword evidence="3" id="KW-1185">Reference proteome</keyword>
<accession>C1E032</accession>
<protein>
    <submittedName>
        <fullName evidence="2">Uncharacterized protein</fullName>
    </submittedName>
</protein>
<evidence type="ECO:0000256" key="1">
    <source>
        <dbReference type="SAM" id="MobiDB-lite"/>
    </source>
</evidence>
<feature type="compositionally biased region" description="Basic and acidic residues" evidence="1">
    <location>
        <begin position="34"/>
        <end position="43"/>
    </location>
</feature>
<feature type="compositionally biased region" description="Basic and acidic residues" evidence="1">
    <location>
        <begin position="283"/>
        <end position="293"/>
    </location>
</feature>
<feature type="compositionally biased region" description="Basic and acidic residues" evidence="1">
    <location>
        <begin position="249"/>
        <end position="274"/>
    </location>
</feature>
<evidence type="ECO:0000313" key="3">
    <source>
        <dbReference type="Proteomes" id="UP000002009"/>
    </source>
</evidence>
<dbReference type="EMBL" id="CP001323">
    <property type="protein sequence ID" value="ACO61230.1"/>
    <property type="molecule type" value="Genomic_DNA"/>
</dbReference>
<dbReference type="Proteomes" id="UP000002009">
    <property type="component" value="Chromosome 2"/>
</dbReference>